<organism evidence="2 3">
    <name type="scientific">Methylobacterium isbiliense</name>
    <dbReference type="NCBI Taxonomy" id="315478"/>
    <lineage>
        <taxon>Bacteria</taxon>
        <taxon>Pseudomonadati</taxon>
        <taxon>Pseudomonadota</taxon>
        <taxon>Alphaproteobacteria</taxon>
        <taxon>Hyphomicrobiales</taxon>
        <taxon>Methylobacteriaceae</taxon>
        <taxon>Methylobacterium</taxon>
    </lineage>
</organism>
<evidence type="ECO:0000256" key="1">
    <source>
        <dbReference type="SAM" id="Phobius"/>
    </source>
</evidence>
<dbReference type="PANTHER" id="PTHR32063:SF19">
    <property type="entry name" value="CATION EFFLUX SYSTEM PROTEIN CUSA"/>
    <property type="match status" value="1"/>
</dbReference>
<feature type="transmembrane region" description="Helical" evidence="1">
    <location>
        <begin position="57"/>
        <end position="83"/>
    </location>
</feature>
<keyword evidence="1" id="KW-1133">Transmembrane helix</keyword>
<keyword evidence="1" id="KW-0812">Transmembrane</keyword>
<keyword evidence="3" id="KW-1185">Reference proteome</keyword>
<gene>
    <name evidence="2" type="primary">mdtB_5</name>
    <name evidence="2" type="ORF">GMJLKIPL_6096</name>
</gene>
<dbReference type="Pfam" id="PF00873">
    <property type="entry name" value="ACR_tran"/>
    <property type="match status" value="1"/>
</dbReference>
<reference evidence="2" key="1">
    <citation type="journal article" date="2021" name="Front. Microbiol.">
        <title>Comprehensive Comparative Genomics and Phenotyping of Methylobacterium Species.</title>
        <authorList>
            <person name="Alessa O."/>
            <person name="Ogura Y."/>
            <person name="Fujitani Y."/>
            <person name="Takami H."/>
            <person name="Hayashi T."/>
            <person name="Sahin N."/>
            <person name="Tani A."/>
        </authorList>
    </citation>
    <scope>NUCLEOTIDE SEQUENCE</scope>
    <source>
        <strain evidence="2">DSM 17168</strain>
    </source>
</reference>
<dbReference type="PANTHER" id="PTHR32063">
    <property type="match status" value="1"/>
</dbReference>
<sequence length="110" mass="11911">MRSKAEQPLTREDLRQAILIGAVERVRPKMMRVVAIMASLLPILWSTGAGSEVMQRIAVPMIGGMVSSTVLTLMVIPAIYALVNGHELPPAGAVRYTAKEDAMRLPEAAE</sequence>
<dbReference type="Proteomes" id="UP001055153">
    <property type="component" value="Unassembled WGS sequence"/>
</dbReference>
<proteinExistence type="predicted"/>
<keyword evidence="1" id="KW-0472">Membrane</keyword>
<evidence type="ECO:0000313" key="2">
    <source>
        <dbReference type="EMBL" id="GJE04135.1"/>
    </source>
</evidence>
<comment type="caution">
    <text evidence="2">The sequence shown here is derived from an EMBL/GenBank/DDBJ whole genome shotgun (WGS) entry which is preliminary data.</text>
</comment>
<dbReference type="EMBL" id="BPQQ01000103">
    <property type="protein sequence ID" value="GJE04135.1"/>
    <property type="molecule type" value="Genomic_DNA"/>
</dbReference>
<feature type="transmembrane region" description="Helical" evidence="1">
    <location>
        <begin position="33"/>
        <end position="51"/>
    </location>
</feature>
<name>A0ABQ4SNQ0_9HYPH</name>
<dbReference type="InterPro" id="IPR001036">
    <property type="entry name" value="Acrflvin-R"/>
</dbReference>
<dbReference type="Gene3D" id="1.20.1640.10">
    <property type="entry name" value="Multidrug efflux transporter AcrB transmembrane domain"/>
    <property type="match status" value="1"/>
</dbReference>
<accession>A0ABQ4SNQ0</accession>
<dbReference type="SUPFAM" id="SSF82866">
    <property type="entry name" value="Multidrug efflux transporter AcrB transmembrane domain"/>
    <property type="match status" value="1"/>
</dbReference>
<evidence type="ECO:0000313" key="3">
    <source>
        <dbReference type="Proteomes" id="UP001055153"/>
    </source>
</evidence>
<protein>
    <submittedName>
        <fullName evidence="2">Multidrug resistance protein MdtB</fullName>
    </submittedName>
</protein>
<reference evidence="2" key="2">
    <citation type="submission" date="2021-08" db="EMBL/GenBank/DDBJ databases">
        <authorList>
            <person name="Tani A."/>
            <person name="Ola A."/>
            <person name="Ogura Y."/>
            <person name="Katsura K."/>
            <person name="Hayashi T."/>
        </authorList>
    </citation>
    <scope>NUCLEOTIDE SEQUENCE</scope>
    <source>
        <strain evidence="2">DSM 17168</strain>
    </source>
</reference>